<dbReference type="KEGG" id="mby:MSBRM_0268"/>
<gene>
    <name evidence="3" type="ORF">MSBRM_0268</name>
</gene>
<dbReference type="HOGENOM" id="CLU_076881_0_0_2"/>
<feature type="domain" description="Flavinylation-associated cytochrome" evidence="2">
    <location>
        <begin position="73"/>
        <end position="130"/>
    </location>
</feature>
<evidence type="ECO:0000259" key="2">
    <source>
        <dbReference type="Pfam" id="PF14358"/>
    </source>
</evidence>
<keyword evidence="1" id="KW-0472">Membrane</keyword>
<evidence type="ECO:0000313" key="4">
    <source>
        <dbReference type="Proteomes" id="UP000033033"/>
    </source>
</evidence>
<organism evidence="3 4">
    <name type="scientific">Methanosarcina barkeri MS</name>
    <dbReference type="NCBI Taxonomy" id="1434108"/>
    <lineage>
        <taxon>Archaea</taxon>
        <taxon>Methanobacteriati</taxon>
        <taxon>Methanobacteriota</taxon>
        <taxon>Stenosarchaea group</taxon>
        <taxon>Methanomicrobia</taxon>
        <taxon>Methanosarcinales</taxon>
        <taxon>Methanosarcinaceae</taxon>
        <taxon>Methanosarcina</taxon>
    </lineage>
</organism>
<feature type="transmembrane region" description="Helical" evidence="1">
    <location>
        <begin position="31"/>
        <end position="50"/>
    </location>
</feature>
<dbReference type="Proteomes" id="UP000033033">
    <property type="component" value="Chromosome"/>
</dbReference>
<feature type="transmembrane region" description="Helical" evidence="1">
    <location>
        <begin position="193"/>
        <end position="215"/>
    </location>
</feature>
<keyword evidence="1" id="KW-0812">Transmembrane</keyword>
<dbReference type="Pfam" id="PF14358">
    <property type="entry name" value="DUF4405"/>
    <property type="match status" value="1"/>
</dbReference>
<reference evidence="3 4" key="1">
    <citation type="submission" date="2014-07" db="EMBL/GenBank/DDBJ databases">
        <title>Methanogenic archaea and the global carbon cycle.</title>
        <authorList>
            <person name="Henriksen J.R."/>
            <person name="Luke J."/>
            <person name="Reinhart S."/>
            <person name="Benedict M.N."/>
            <person name="Youngblut N.D."/>
            <person name="Metcalf M.E."/>
            <person name="Whitaker R.J."/>
            <person name="Metcalf W.W."/>
        </authorList>
    </citation>
    <scope>NUCLEOTIDE SEQUENCE [LARGE SCALE GENOMIC DNA]</scope>
    <source>
        <strain evidence="3 4">MS</strain>
    </source>
</reference>
<feature type="transmembrane region" description="Helical" evidence="1">
    <location>
        <begin position="152"/>
        <end position="170"/>
    </location>
</feature>
<dbReference type="RefSeq" id="WP_052712645.1">
    <property type="nucleotide sequence ID" value="NZ_CP009528.1"/>
</dbReference>
<dbReference type="InterPro" id="IPR025517">
    <property type="entry name" value="DUF4405"/>
</dbReference>
<dbReference type="GeneID" id="24843432"/>
<dbReference type="AlphaFoldDB" id="A0A0E3LMM2"/>
<keyword evidence="1" id="KW-1133">Transmembrane helix</keyword>
<dbReference type="EMBL" id="CP009528">
    <property type="protein sequence ID" value="AKB53266.1"/>
    <property type="molecule type" value="Genomic_DNA"/>
</dbReference>
<dbReference type="PATRIC" id="fig|1434108.4.peg.305"/>
<accession>A0A0E3LMM2</accession>
<name>A0A0E3LMM2_METBA</name>
<feature type="transmembrane region" description="Helical" evidence="1">
    <location>
        <begin position="71"/>
        <end position="90"/>
    </location>
</feature>
<evidence type="ECO:0000256" key="1">
    <source>
        <dbReference type="SAM" id="Phobius"/>
    </source>
</evidence>
<feature type="transmembrane region" description="Helical" evidence="1">
    <location>
        <begin position="5"/>
        <end position="25"/>
    </location>
</feature>
<feature type="transmembrane region" description="Helical" evidence="1">
    <location>
        <begin position="110"/>
        <end position="131"/>
    </location>
</feature>
<protein>
    <submittedName>
        <fullName evidence="3">Putative membrane protein</fullName>
    </submittedName>
</protein>
<keyword evidence="4" id="KW-1185">Reference proteome</keyword>
<sequence>MTQKLLIKLTIDLFMTVLMLAVMAYNLTGNMIHELLGVSLFVLFIVHSILNRRWYHTVIKRKHNTRRVFNTAVNLLLFVMMLMLLVSSVLVSRSVFAFIPVDGGLIARQIHILAAYWGFIFISIHLGMHWGMIIGMVQKVPGIPTPNRGCTFAVRVMAVLIAVYGVYAFFERGMGSRLILYYTYSYWNFDESAMFFFTDYLSIMGVCICVTYYVLKFVQNRKMQRLSKNNQ</sequence>
<evidence type="ECO:0000313" key="3">
    <source>
        <dbReference type="EMBL" id="AKB53266.1"/>
    </source>
</evidence>
<dbReference type="STRING" id="1434108.MSBRM_0268"/>
<proteinExistence type="predicted"/>